<feature type="domain" description="ABC-2 type transporter transmembrane" evidence="6">
    <location>
        <begin position="50"/>
        <end position="207"/>
    </location>
</feature>
<comment type="caution">
    <text evidence="7">The sequence shown here is derived from an EMBL/GenBank/DDBJ whole genome shotgun (WGS) entry which is preliminary data.</text>
</comment>
<dbReference type="GO" id="GO:0016020">
    <property type="term" value="C:membrane"/>
    <property type="evidence" value="ECO:0007669"/>
    <property type="project" value="UniProtKB-SubCell"/>
</dbReference>
<feature type="transmembrane region" description="Helical" evidence="5">
    <location>
        <begin position="230"/>
        <end position="252"/>
    </location>
</feature>
<evidence type="ECO:0000256" key="5">
    <source>
        <dbReference type="SAM" id="Phobius"/>
    </source>
</evidence>
<dbReference type="InterPro" id="IPR052902">
    <property type="entry name" value="ABC-2_transporter"/>
</dbReference>
<feature type="transmembrane region" description="Helical" evidence="5">
    <location>
        <begin position="164"/>
        <end position="183"/>
    </location>
</feature>
<protein>
    <submittedName>
        <fullName evidence="7">ABC-2 type transport system permease protein</fullName>
    </submittedName>
</protein>
<organism evidence="7 8">
    <name type="scientific">Pseudokineococcus lusitanus</name>
    <dbReference type="NCBI Taxonomy" id="763993"/>
    <lineage>
        <taxon>Bacteria</taxon>
        <taxon>Bacillati</taxon>
        <taxon>Actinomycetota</taxon>
        <taxon>Actinomycetes</taxon>
        <taxon>Kineosporiales</taxon>
        <taxon>Kineosporiaceae</taxon>
        <taxon>Pseudokineococcus</taxon>
    </lineage>
</organism>
<sequence>MTGTARRVLALTRAEGLLLRRDTVAMLSVVGVPVVGALVLVAVGGDGEAAARGISVLVGVLLLFVVYYNLLTAYVARREELVLTRLRTGEAGDGEILTATALPAVLTALVQVVLLVAVAAAFLDLPVPANVPLLLVAVVLGGVVFTALALLTAPFTRSTVSTQLTSLPVMSVCIIGAGIFVPLELLPDAVAEVGRYLPLTPVLELVQLGWLGTTEPGGAAGDLLATTREALVPLAVAAAWGVLGVVAARHLFRWEPRG</sequence>
<dbReference type="AlphaFoldDB" id="A0A3N1HRB0"/>
<reference evidence="7 8" key="1">
    <citation type="journal article" date="2015" name="Stand. Genomic Sci.">
        <title>Genomic Encyclopedia of Bacterial and Archaeal Type Strains, Phase III: the genomes of soil and plant-associated and newly described type strains.</title>
        <authorList>
            <person name="Whitman W.B."/>
            <person name="Woyke T."/>
            <person name="Klenk H.P."/>
            <person name="Zhou Y."/>
            <person name="Lilburn T.G."/>
            <person name="Beck B.J."/>
            <person name="De Vos P."/>
            <person name="Vandamme P."/>
            <person name="Eisen J.A."/>
            <person name="Garrity G."/>
            <person name="Hugenholtz P."/>
            <person name="Kyrpides N.C."/>
        </authorList>
    </citation>
    <scope>NUCLEOTIDE SEQUENCE [LARGE SCALE GENOMIC DNA]</scope>
    <source>
        <strain evidence="7 8">CECT 7306</strain>
    </source>
</reference>
<feature type="transmembrane region" description="Helical" evidence="5">
    <location>
        <begin position="49"/>
        <end position="75"/>
    </location>
</feature>
<feature type="transmembrane region" description="Helical" evidence="5">
    <location>
        <begin position="96"/>
        <end position="123"/>
    </location>
</feature>
<evidence type="ECO:0000259" key="6">
    <source>
        <dbReference type="Pfam" id="PF12698"/>
    </source>
</evidence>
<proteinExistence type="predicted"/>
<feature type="transmembrane region" description="Helical" evidence="5">
    <location>
        <begin position="129"/>
        <end position="152"/>
    </location>
</feature>
<gene>
    <name evidence="7" type="ORF">EDC03_1184</name>
</gene>
<dbReference type="InParanoid" id="A0A3N1HRB0"/>
<dbReference type="Proteomes" id="UP000276232">
    <property type="component" value="Unassembled WGS sequence"/>
</dbReference>
<dbReference type="OrthoDB" id="3214063at2"/>
<keyword evidence="8" id="KW-1185">Reference proteome</keyword>
<dbReference type="RefSeq" id="WP_123379239.1">
    <property type="nucleotide sequence ID" value="NZ_RJKN01000002.1"/>
</dbReference>
<dbReference type="Pfam" id="PF12698">
    <property type="entry name" value="ABC2_membrane_3"/>
    <property type="match status" value="1"/>
</dbReference>
<keyword evidence="3 5" id="KW-1133">Transmembrane helix</keyword>
<evidence type="ECO:0000256" key="3">
    <source>
        <dbReference type="ARBA" id="ARBA00022989"/>
    </source>
</evidence>
<evidence type="ECO:0000256" key="1">
    <source>
        <dbReference type="ARBA" id="ARBA00004141"/>
    </source>
</evidence>
<evidence type="ECO:0000313" key="8">
    <source>
        <dbReference type="Proteomes" id="UP000276232"/>
    </source>
</evidence>
<accession>A0A3N1HRB0</accession>
<evidence type="ECO:0000256" key="2">
    <source>
        <dbReference type="ARBA" id="ARBA00022692"/>
    </source>
</evidence>
<dbReference type="EMBL" id="RJKN01000002">
    <property type="protein sequence ID" value="ROP45054.1"/>
    <property type="molecule type" value="Genomic_DNA"/>
</dbReference>
<dbReference type="PANTHER" id="PTHR43027">
    <property type="entry name" value="DOXORUBICIN RESISTANCE ABC TRANSPORTER PERMEASE PROTEIN DRRC-RELATED"/>
    <property type="match status" value="1"/>
</dbReference>
<name>A0A3N1HRB0_9ACTN</name>
<evidence type="ECO:0000256" key="4">
    <source>
        <dbReference type="ARBA" id="ARBA00023136"/>
    </source>
</evidence>
<evidence type="ECO:0000313" key="7">
    <source>
        <dbReference type="EMBL" id="ROP45054.1"/>
    </source>
</evidence>
<dbReference type="PANTHER" id="PTHR43027:SF2">
    <property type="entry name" value="TRANSPORT PERMEASE PROTEIN"/>
    <property type="match status" value="1"/>
</dbReference>
<dbReference type="InterPro" id="IPR013525">
    <property type="entry name" value="ABC2_TM"/>
</dbReference>
<feature type="transmembrane region" description="Helical" evidence="5">
    <location>
        <begin position="23"/>
        <end position="43"/>
    </location>
</feature>
<keyword evidence="4 5" id="KW-0472">Membrane</keyword>
<dbReference type="GO" id="GO:0140359">
    <property type="term" value="F:ABC-type transporter activity"/>
    <property type="evidence" value="ECO:0007669"/>
    <property type="project" value="InterPro"/>
</dbReference>
<keyword evidence="2 5" id="KW-0812">Transmembrane</keyword>
<comment type="subcellular location">
    <subcellularLocation>
        <location evidence="1">Membrane</location>
        <topology evidence="1">Multi-pass membrane protein</topology>
    </subcellularLocation>
</comment>